<evidence type="ECO:0008006" key="11">
    <source>
        <dbReference type="Google" id="ProtNLM"/>
    </source>
</evidence>
<keyword evidence="5" id="KW-0238">DNA-binding</keyword>
<protein>
    <recommendedName>
        <fullName evidence="11">Replication factor A C-terminal domain-containing protein</fullName>
    </recommendedName>
</protein>
<keyword evidence="3" id="KW-0863">Zinc-finger</keyword>
<evidence type="ECO:0000256" key="2">
    <source>
        <dbReference type="ARBA" id="ARBA00022723"/>
    </source>
</evidence>
<dbReference type="CDD" id="cd04481">
    <property type="entry name" value="RPA1_DBD_B_like"/>
    <property type="match status" value="1"/>
</dbReference>
<gene>
    <name evidence="9" type="ORF">PVAP13_1KG489600</name>
</gene>
<dbReference type="PANTHER" id="PTHR47165">
    <property type="entry name" value="OS03G0429900 PROTEIN"/>
    <property type="match status" value="1"/>
</dbReference>
<feature type="domain" description="Replication protein A 70 kDa DNA-binding subunit B/D first OB fold" evidence="6">
    <location>
        <begin position="24"/>
        <end position="94"/>
    </location>
</feature>
<keyword evidence="10" id="KW-1185">Reference proteome</keyword>
<evidence type="ECO:0000259" key="8">
    <source>
        <dbReference type="Pfam" id="PF16900"/>
    </source>
</evidence>
<dbReference type="Pfam" id="PF08646">
    <property type="entry name" value="Rep_fac-A_C"/>
    <property type="match status" value="1"/>
</dbReference>
<evidence type="ECO:0000259" key="6">
    <source>
        <dbReference type="Pfam" id="PF02721"/>
    </source>
</evidence>
<dbReference type="InterPro" id="IPR047192">
    <property type="entry name" value="Euk_RPA1_DBD_C"/>
</dbReference>
<keyword evidence="2" id="KW-0479">Metal-binding</keyword>
<evidence type="ECO:0000256" key="4">
    <source>
        <dbReference type="ARBA" id="ARBA00022833"/>
    </source>
</evidence>
<dbReference type="InterPro" id="IPR012340">
    <property type="entry name" value="NA-bd_OB-fold"/>
</dbReference>
<dbReference type="CDD" id="cd04480">
    <property type="entry name" value="RPA1_DBD_A_like"/>
    <property type="match status" value="1"/>
</dbReference>
<proteinExistence type="inferred from homology"/>
<feature type="domain" description="Replication factor A C-terminal" evidence="7">
    <location>
        <begin position="251"/>
        <end position="343"/>
    </location>
</feature>
<evidence type="ECO:0000256" key="1">
    <source>
        <dbReference type="ARBA" id="ARBA00005690"/>
    </source>
</evidence>
<dbReference type="Proteomes" id="UP000823388">
    <property type="component" value="Chromosome 1K"/>
</dbReference>
<evidence type="ECO:0000313" key="9">
    <source>
        <dbReference type="EMBL" id="KAG2661223.1"/>
    </source>
</evidence>
<evidence type="ECO:0000256" key="5">
    <source>
        <dbReference type="ARBA" id="ARBA00023125"/>
    </source>
</evidence>
<dbReference type="InterPro" id="IPR003871">
    <property type="entry name" value="RFA1B/D_OB_1st"/>
</dbReference>
<dbReference type="GO" id="GO:0008270">
    <property type="term" value="F:zinc ion binding"/>
    <property type="evidence" value="ECO:0007669"/>
    <property type="project" value="UniProtKB-KW"/>
</dbReference>
<dbReference type="Pfam" id="PF16900">
    <property type="entry name" value="REPA_OB_2"/>
    <property type="match status" value="1"/>
</dbReference>
<dbReference type="SUPFAM" id="SSF50249">
    <property type="entry name" value="Nucleic acid-binding proteins"/>
    <property type="match status" value="3"/>
</dbReference>
<reference evidence="9" key="1">
    <citation type="submission" date="2020-05" db="EMBL/GenBank/DDBJ databases">
        <title>WGS assembly of Panicum virgatum.</title>
        <authorList>
            <person name="Lovell J.T."/>
            <person name="Jenkins J."/>
            <person name="Shu S."/>
            <person name="Juenger T.E."/>
            <person name="Schmutz J."/>
        </authorList>
    </citation>
    <scope>NUCLEOTIDE SEQUENCE</scope>
    <source>
        <strain evidence="9">AP13</strain>
    </source>
</reference>
<comment type="similarity">
    <text evidence="1">Belongs to the replication factor A protein 1 family.</text>
</comment>
<sequence>MVHPTKNPTINPTIWCRLWEYRGKNDEDQIKHLDMVLIDEKGDSIYAEVPDDILSKFQPILHEGQIISIRRITVDRAKAIYRAVDNPLMIRLNQQCPFLADVIGKITTVSNAATMETSSGTIKLRRIIHLVDHSENMIELSLFGPRAQEFDGDTVYEVGRKSHVIAIFVGTSMKQYKGSPPFLSGTAACRWYVNENDVTEIRDFYKRLPIQAEPVKKLHLKNHEEIQRQIETKSLLELREINPFDHAGFKFECTAVIIQVAQNQYWCYPACTACGSRSIFDGGKYHCSKDGCTGTSIEHRYKVCLIASDTTWQLRFMLFQDRAMQLIGKFAEKLLTTYRKSDTPLEISALVGQKFTFIVRVLPEKKLIAHDPMFEVLNIKKIFGKQFQIPNVQIERKPASSTTATSEEHNLPPLVPICPKPWENK</sequence>
<accession>A0A8T0XVS9</accession>
<name>A0A8T0XVS9_PANVG</name>
<dbReference type="EMBL" id="CM029037">
    <property type="protein sequence ID" value="KAG2661223.1"/>
    <property type="molecule type" value="Genomic_DNA"/>
</dbReference>
<dbReference type="AlphaFoldDB" id="A0A8T0XVS9"/>
<dbReference type="GO" id="GO:0003677">
    <property type="term" value="F:DNA binding"/>
    <property type="evidence" value="ECO:0007669"/>
    <property type="project" value="UniProtKB-KW"/>
</dbReference>
<comment type="caution">
    <text evidence="9">The sequence shown here is derived from an EMBL/GenBank/DDBJ whole genome shotgun (WGS) entry which is preliminary data.</text>
</comment>
<dbReference type="Gene3D" id="2.40.50.140">
    <property type="entry name" value="Nucleic acid-binding proteins"/>
    <property type="match status" value="2"/>
</dbReference>
<dbReference type="PANTHER" id="PTHR47165:SF4">
    <property type="entry name" value="OS03G0429900 PROTEIN"/>
    <property type="match status" value="1"/>
</dbReference>
<organism evidence="9 10">
    <name type="scientific">Panicum virgatum</name>
    <name type="common">Blackwell switchgrass</name>
    <dbReference type="NCBI Taxonomy" id="38727"/>
    <lineage>
        <taxon>Eukaryota</taxon>
        <taxon>Viridiplantae</taxon>
        <taxon>Streptophyta</taxon>
        <taxon>Embryophyta</taxon>
        <taxon>Tracheophyta</taxon>
        <taxon>Spermatophyta</taxon>
        <taxon>Magnoliopsida</taxon>
        <taxon>Liliopsida</taxon>
        <taxon>Poales</taxon>
        <taxon>Poaceae</taxon>
        <taxon>PACMAD clade</taxon>
        <taxon>Panicoideae</taxon>
        <taxon>Panicodae</taxon>
        <taxon>Paniceae</taxon>
        <taxon>Panicinae</taxon>
        <taxon>Panicum</taxon>
        <taxon>Panicum sect. Hiantes</taxon>
    </lineage>
</organism>
<dbReference type="Pfam" id="PF02721">
    <property type="entry name" value="DUF223"/>
    <property type="match status" value="1"/>
</dbReference>
<dbReference type="CDD" id="cd04476">
    <property type="entry name" value="RPA1_DBD_C"/>
    <property type="match status" value="1"/>
</dbReference>
<dbReference type="InterPro" id="IPR013955">
    <property type="entry name" value="Rep_factor-A_C"/>
</dbReference>
<evidence type="ECO:0000259" key="7">
    <source>
        <dbReference type="Pfam" id="PF08646"/>
    </source>
</evidence>
<dbReference type="InterPro" id="IPR031657">
    <property type="entry name" value="REPA_OB_2"/>
</dbReference>
<evidence type="ECO:0000313" key="10">
    <source>
        <dbReference type="Proteomes" id="UP000823388"/>
    </source>
</evidence>
<feature type="domain" description="Replication protein A OB" evidence="8">
    <location>
        <begin position="100"/>
        <end position="172"/>
    </location>
</feature>
<keyword evidence="4" id="KW-0862">Zinc</keyword>
<feature type="non-terminal residue" evidence="9">
    <location>
        <position position="425"/>
    </location>
</feature>
<evidence type="ECO:0000256" key="3">
    <source>
        <dbReference type="ARBA" id="ARBA00022771"/>
    </source>
</evidence>